<dbReference type="Proteomes" id="UP001161704">
    <property type="component" value="Unassembled WGS sequence"/>
</dbReference>
<evidence type="ECO:0008006" key="4">
    <source>
        <dbReference type="Google" id="ProtNLM"/>
    </source>
</evidence>
<dbReference type="RefSeq" id="WP_279962461.1">
    <property type="nucleotide sequence ID" value="NZ_JAAKWX010000065.1"/>
</dbReference>
<evidence type="ECO:0000313" key="2">
    <source>
        <dbReference type="EMBL" id="MDH1506426.1"/>
    </source>
</evidence>
<organism evidence="2 3">
    <name type="scientific">Aeromonas caviae</name>
    <name type="common">Aeromonas punctata</name>
    <dbReference type="NCBI Taxonomy" id="648"/>
    <lineage>
        <taxon>Bacteria</taxon>
        <taxon>Pseudomonadati</taxon>
        <taxon>Pseudomonadota</taxon>
        <taxon>Gammaproteobacteria</taxon>
        <taxon>Aeromonadales</taxon>
        <taxon>Aeromonadaceae</taxon>
        <taxon>Aeromonas</taxon>
    </lineage>
</organism>
<dbReference type="EMBL" id="JAOCIZ010000064">
    <property type="protein sequence ID" value="MDH1506426.1"/>
    <property type="molecule type" value="Genomic_DNA"/>
</dbReference>
<sequence>MQNITTSIIYVFLLLIPVKSISMEIYRCEVNGVTIFSDIKCASNAKIINSTTKKKQEEYSGHFERNGSDDSIHDHPSYDSKADSTIYTGPRGGKFYYNKNGNKTYIKHK</sequence>
<name>A0AA42UBB0_AERCA</name>
<evidence type="ECO:0000313" key="3">
    <source>
        <dbReference type="Proteomes" id="UP001161704"/>
    </source>
</evidence>
<comment type="caution">
    <text evidence="2">The sequence shown here is derived from an EMBL/GenBank/DDBJ whole genome shotgun (WGS) entry which is preliminary data.</text>
</comment>
<dbReference type="AlphaFoldDB" id="A0AA42UBB0"/>
<gene>
    <name evidence="2" type="ORF">N5I20_15320</name>
</gene>
<feature type="region of interest" description="Disordered" evidence="1">
    <location>
        <begin position="56"/>
        <end position="85"/>
    </location>
</feature>
<proteinExistence type="predicted"/>
<protein>
    <recommendedName>
        <fullName evidence="4">DUF4124 domain-containing protein</fullName>
    </recommendedName>
</protein>
<accession>A0AA42UBB0</accession>
<reference evidence="2" key="1">
    <citation type="submission" date="2022-09" db="EMBL/GenBank/DDBJ databases">
        <title>Intensive care unit water sources are persistently colonized with multi-drug resistant bacteria and are the site of extensive horizontal gene transfer of antibiotic resistance genes.</title>
        <authorList>
            <person name="Diorio-Toth L."/>
        </authorList>
    </citation>
    <scope>NUCLEOTIDE SEQUENCE</scope>
    <source>
        <strain evidence="2">GD03710</strain>
    </source>
</reference>
<feature type="compositionally biased region" description="Basic and acidic residues" evidence="1">
    <location>
        <begin position="56"/>
        <end position="82"/>
    </location>
</feature>
<evidence type="ECO:0000256" key="1">
    <source>
        <dbReference type="SAM" id="MobiDB-lite"/>
    </source>
</evidence>